<reference evidence="2 3" key="1">
    <citation type="submission" date="2018-05" db="EMBL/GenBank/DDBJ databases">
        <title>Genomic Encyclopedia of Type Strains, Phase IV (KMG-IV): sequencing the most valuable type-strain genomes for metagenomic binning, comparative biology and taxonomic classification.</title>
        <authorList>
            <person name="Goeker M."/>
        </authorList>
    </citation>
    <scope>NUCLEOTIDE SEQUENCE [LARGE SCALE GENOMIC DNA]</scope>
    <source>
        <strain evidence="2 3">DSM 28556</strain>
    </source>
</reference>
<sequence>MGQGGRGVIFNIPWWVFIIFLFICFSGYMSFRAMRAERQLEQQFIEREGQIFIERMNQEKERREGSSS</sequence>
<dbReference type="Pfam" id="PF14147">
    <property type="entry name" value="Spore_YhaL"/>
    <property type="match status" value="1"/>
</dbReference>
<dbReference type="EMBL" id="QJJQ01000006">
    <property type="protein sequence ID" value="PXW87013.1"/>
    <property type="molecule type" value="Genomic_DNA"/>
</dbReference>
<dbReference type="AlphaFoldDB" id="A0A2V3VY97"/>
<gene>
    <name evidence="2" type="ORF">DFR56_10681</name>
</gene>
<dbReference type="Proteomes" id="UP000247978">
    <property type="component" value="Unassembled WGS sequence"/>
</dbReference>
<evidence type="ECO:0000256" key="1">
    <source>
        <dbReference type="SAM" id="Phobius"/>
    </source>
</evidence>
<keyword evidence="1" id="KW-0472">Membrane</keyword>
<evidence type="ECO:0000313" key="3">
    <source>
        <dbReference type="Proteomes" id="UP000247978"/>
    </source>
</evidence>
<feature type="transmembrane region" description="Helical" evidence="1">
    <location>
        <begin position="12"/>
        <end position="31"/>
    </location>
</feature>
<organism evidence="2 3">
    <name type="scientific">Pseudogracilibacillus auburnensis</name>
    <dbReference type="NCBI Taxonomy" id="1494959"/>
    <lineage>
        <taxon>Bacteria</taxon>
        <taxon>Bacillati</taxon>
        <taxon>Bacillota</taxon>
        <taxon>Bacilli</taxon>
        <taxon>Bacillales</taxon>
        <taxon>Bacillaceae</taxon>
        <taxon>Pseudogracilibacillus</taxon>
    </lineage>
</organism>
<accession>A0A2V3VY97</accession>
<comment type="caution">
    <text evidence="2">The sequence shown here is derived from an EMBL/GenBank/DDBJ whole genome shotgun (WGS) entry which is preliminary data.</text>
</comment>
<dbReference type="InterPro" id="IPR025428">
    <property type="entry name" value="Spore_YhaL"/>
</dbReference>
<proteinExistence type="predicted"/>
<evidence type="ECO:0000313" key="2">
    <source>
        <dbReference type="EMBL" id="PXW87013.1"/>
    </source>
</evidence>
<keyword evidence="1" id="KW-0812">Transmembrane</keyword>
<keyword evidence="1" id="KW-1133">Transmembrane helix</keyword>
<keyword evidence="3" id="KW-1185">Reference proteome</keyword>
<protein>
    <submittedName>
        <fullName evidence="2">Sporulation protein YhaL</fullName>
    </submittedName>
</protein>
<name>A0A2V3VY97_9BACI</name>